<gene>
    <name evidence="1" type="ORF">RGQ13_14395</name>
</gene>
<organism evidence="1 2">
    <name type="scientific">Thalassotalea psychrophila</name>
    <dbReference type="NCBI Taxonomy" id="3065647"/>
    <lineage>
        <taxon>Bacteria</taxon>
        <taxon>Pseudomonadati</taxon>
        <taxon>Pseudomonadota</taxon>
        <taxon>Gammaproteobacteria</taxon>
        <taxon>Alteromonadales</taxon>
        <taxon>Colwelliaceae</taxon>
        <taxon>Thalassotalea</taxon>
    </lineage>
</organism>
<sequence>MRKIVISDPGLREYGGHHPGMISALTNSELIAGDAIKLDVYCNNECDINFIETNRSKKNAIIEHFSTDFYLYFYQSCSISDLTPYINKLVKEYLDVLLKYQFSTQINQTIFLYHTLHWEHAMALACAISLFKKQTKNTFQYCIFLMYSPEKYSQNGLLDIKRYLNFKVAFNLLQKQHGVRLFAADEELRLSYKKMLNINIDIHPCGLLNYVGKNSKPIKDDFQQLKSNSAHTKRKKYSILLFTGDAKVNKGFLDLPSLLSEIISNLTIENLTITIQYTITNESEQLKSVDETLKGIACNDKRIVIVDRFWTHTELHDNFSNADIMLFNYCDKVYMEQSSGVLWLAAMHNLKMLFLTDTWLNREAERLNCEFQVVKRYEIVDKLNGYLVDCASNADIILRNEIEPKNSYRTTLLQDLSVWLDNIYKEK</sequence>
<accession>A0ABY9TRE8</accession>
<evidence type="ECO:0000313" key="1">
    <source>
        <dbReference type="EMBL" id="WNC71305.1"/>
    </source>
</evidence>
<evidence type="ECO:0000313" key="2">
    <source>
        <dbReference type="Proteomes" id="UP001258994"/>
    </source>
</evidence>
<name>A0ABY9TRE8_9GAMM</name>
<evidence type="ECO:0008006" key="3">
    <source>
        <dbReference type="Google" id="ProtNLM"/>
    </source>
</evidence>
<dbReference type="EMBL" id="CP134145">
    <property type="protein sequence ID" value="WNC71305.1"/>
    <property type="molecule type" value="Genomic_DNA"/>
</dbReference>
<keyword evidence="2" id="KW-1185">Reference proteome</keyword>
<proteinExistence type="predicted"/>
<dbReference type="Proteomes" id="UP001258994">
    <property type="component" value="Chromosome"/>
</dbReference>
<protein>
    <recommendedName>
        <fullName evidence="3">Glycosyl transferase family 1 domain-containing protein</fullName>
    </recommendedName>
</protein>
<dbReference type="RefSeq" id="WP_348390440.1">
    <property type="nucleotide sequence ID" value="NZ_CP134145.1"/>
</dbReference>
<reference evidence="2" key="1">
    <citation type="submission" date="2023-09" db="EMBL/GenBank/DDBJ databases">
        <authorList>
            <person name="Li S."/>
            <person name="Li X."/>
            <person name="Zhang C."/>
            <person name="Zhao Z."/>
        </authorList>
    </citation>
    <scope>NUCLEOTIDE SEQUENCE [LARGE SCALE GENOMIC DNA]</scope>
    <source>
        <strain evidence="2">SQ149</strain>
    </source>
</reference>